<reference evidence="2" key="1">
    <citation type="submission" date="2018-11" db="EMBL/GenBank/DDBJ databases">
        <authorList>
            <consortium name="Pathogen Informatics"/>
        </authorList>
    </citation>
    <scope>NUCLEOTIDE SEQUENCE</scope>
</reference>
<organism evidence="2 3">
    <name type="scientific">Protopolystoma xenopodis</name>
    <dbReference type="NCBI Taxonomy" id="117903"/>
    <lineage>
        <taxon>Eukaryota</taxon>
        <taxon>Metazoa</taxon>
        <taxon>Spiralia</taxon>
        <taxon>Lophotrochozoa</taxon>
        <taxon>Platyhelminthes</taxon>
        <taxon>Monogenea</taxon>
        <taxon>Polyopisthocotylea</taxon>
        <taxon>Polystomatidea</taxon>
        <taxon>Polystomatidae</taxon>
        <taxon>Protopolystoma</taxon>
    </lineage>
</organism>
<proteinExistence type="predicted"/>
<name>A0A448WH98_9PLAT</name>
<comment type="caution">
    <text evidence="2">The sequence shown here is derived from an EMBL/GenBank/DDBJ whole genome shotgun (WGS) entry which is preliminary data.</text>
</comment>
<accession>A0A448WH98</accession>
<gene>
    <name evidence="2" type="ORF">PXEA_LOCUS5199</name>
</gene>
<dbReference type="AlphaFoldDB" id="A0A448WH98"/>
<sequence length="137" mass="15692">MPCSDDVRPTKDEGSAHYHQQFCCSKTNWQLIKMILTSSYDATHRIVSRKMDVGSILAMMTVSIMRLWQRRVDLLTVYFSENSLLLRMLSSSSTGPREDDSGLTDGEGGRAHERVSRRWKIQSGTVKIRPYHRQVGD</sequence>
<protein>
    <submittedName>
        <fullName evidence="2">Uncharacterized protein</fullName>
    </submittedName>
</protein>
<evidence type="ECO:0000313" key="2">
    <source>
        <dbReference type="EMBL" id="VEL11759.1"/>
    </source>
</evidence>
<keyword evidence="3" id="KW-1185">Reference proteome</keyword>
<dbReference type="Proteomes" id="UP000784294">
    <property type="component" value="Unassembled WGS sequence"/>
</dbReference>
<evidence type="ECO:0000256" key="1">
    <source>
        <dbReference type="SAM" id="MobiDB-lite"/>
    </source>
</evidence>
<feature type="compositionally biased region" description="Basic and acidic residues" evidence="1">
    <location>
        <begin position="107"/>
        <end position="116"/>
    </location>
</feature>
<feature type="region of interest" description="Disordered" evidence="1">
    <location>
        <begin position="90"/>
        <end position="116"/>
    </location>
</feature>
<evidence type="ECO:0000313" key="3">
    <source>
        <dbReference type="Proteomes" id="UP000784294"/>
    </source>
</evidence>
<dbReference type="EMBL" id="CAAALY010012750">
    <property type="protein sequence ID" value="VEL11759.1"/>
    <property type="molecule type" value="Genomic_DNA"/>
</dbReference>